<comment type="caution">
    <text evidence="1">The sequence shown here is derived from an EMBL/GenBank/DDBJ whole genome shotgun (WGS) entry which is preliminary data.</text>
</comment>
<gene>
    <name evidence="1" type="ORF">CA54_43370</name>
</gene>
<dbReference type="Proteomes" id="UP000320735">
    <property type="component" value="Unassembled WGS sequence"/>
</dbReference>
<reference evidence="1 2" key="1">
    <citation type="submission" date="2019-02" db="EMBL/GenBank/DDBJ databases">
        <title>Deep-cultivation of Planctomycetes and their phenomic and genomic characterization uncovers novel biology.</title>
        <authorList>
            <person name="Wiegand S."/>
            <person name="Jogler M."/>
            <person name="Boedeker C."/>
            <person name="Pinto D."/>
            <person name="Vollmers J."/>
            <person name="Rivas-Marin E."/>
            <person name="Kohn T."/>
            <person name="Peeters S.H."/>
            <person name="Heuer A."/>
            <person name="Rast P."/>
            <person name="Oberbeckmann S."/>
            <person name="Bunk B."/>
            <person name="Jeske O."/>
            <person name="Meyerdierks A."/>
            <person name="Storesund J.E."/>
            <person name="Kallscheuer N."/>
            <person name="Luecker S."/>
            <person name="Lage O.M."/>
            <person name="Pohl T."/>
            <person name="Merkel B.J."/>
            <person name="Hornburger P."/>
            <person name="Mueller R.-W."/>
            <person name="Bruemmer F."/>
            <person name="Labrenz M."/>
            <person name="Spormann A.M."/>
            <person name="Op Den Camp H."/>
            <person name="Overmann J."/>
            <person name="Amann R."/>
            <person name="Jetten M.S.M."/>
            <person name="Mascher T."/>
            <person name="Medema M.H."/>
            <person name="Devos D.P."/>
            <person name="Kaster A.-K."/>
            <person name="Ovreas L."/>
            <person name="Rohde M."/>
            <person name="Galperin M.Y."/>
            <person name="Jogler C."/>
        </authorList>
    </citation>
    <scope>NUCLEOTIDE SEQUENCE [LARGE SCALE GENOMIC DNA]</scope>
    <source>
        <strain evidence="1 2">CA54</strain>
    </source>
</reference>
<proteinExistence type="predicted"/>
<sequence>MLAVLDSLDAPPTRIPLFRNSEVPRLLSFDHRQSTKDGYENDGEKLR</sequence>
<keyword evidence="2" id="KW-1185">Reference proteome</keyword>
<evidence type="ECO:0000313" key="1">
    <source>
        <dbReference type="EMBL" id="TWU09097.1"/>
    </source>
</evidence>
<dbReference type="EMBL" id="SJPP01000002">
    <property type="protein sequence ID" value="TWU09097.1"/>
    <property type="molecule type" value="Genomic_DNA"/>
</dbReference>
<protein>
    <submittedName>
        <fullName evidence="1">Uncharacterized protein</fullName>
    </submittedName>
</protein>
<organism evidence="1 2">
    <name type="scientific">Symmachiella macrocystis</name>
    <dbReference type="NCBI Taxonomy" id="2527985"/>
    <lineage>
        <taxon>Bacteria</taxon>
        <taxon>Pseudomonadati</taxon>
        <taxon>Planctomycetota</taxon>
        <taxon>Planctomycetia</taxon>
        <taxon>Planctomycetales</taxon>
        <taxon>Planctomycetaceae</taxon>
        <taxon>Symmachiella</taxon>
    </lineage>
</organism>
<name>A0A5C6BBJ9_9PLAN</name>
<dbReference type="AlphaFoldDB" id="A0A5C6BBJ9"/>
<accession>A0A5C6BBJ9</accession>
<evidence type="ECO:0000313" key="2">
    <source>
        <dbReference type="Proteomes" id="UP000320735"/>
    </source>
</evidence>